<dbReference type="SUPFAM" id="SSF46785">
    <property type="entry name" value="Winged helix' DNA-binding domain"/>
    <property type="match status" value="1"/>
</dbReference>
<feature type="domain" description="HTH marR-type" evidence="1">
    <location>
        <begin position="21"/>
        <end position="153"/>
    </location>
</feature>
<dbReference type="InterPro" id="IPR000835">
    <property type="entry name" value="HTH_MarR-typ"/>
</dbReference>
<dbReference type="Gene3D" id="1.10.10.10">
    <property type="entry name" value="Winged helix-like DNA-binding domain superfamily/Winged helix DNA-binding domain"/>
    <property type="match status" value="1"/>
</dbReference>
<keyword evidence="3" id="KW-1185">Reference proteome</keyword>
<accession>A0ABP8WXA4</accession>
<evidence type="ECO:0000259" key="1">
    <source>
        <dbReference type="PROSITE" id="PS50995"/>
    </source>
</evidence>
<dbReference type="PROSITE" id="PS50995">
    <property type="entry name" value="HTH_MARR_2"/>
    <property type="match status" value="1"/>
</dbReference>
<comment type="caution">
    <text evidence="2">The sequence shown here is derived from an EMBL/GenBank/DDBJ whole genome shotgun (WGS) entry which is preliminary data.</text>
</comment>
<name>A0ABP8WXA4_9ACTN</name>
<organism evidence="2 3">
    <name type="scientific">Nocardioides conyzicola</name>
    <dbReference type="NCBI Taxonomy" id="1651781"/>
    <lineage>
        <taxon>Bacteria</taxon>
        <taxon>Bacillati</taxon>
        <taxon>Actinomycetota</taxon>
        <taxon>Actinomycetes</taxon>
        <taxon>Propionibacteriales</taxon>
        <taxon>Nocardioidaceae</taxon>
        <taxon>Nocardioides</taxon>
    </lineage>
</organism>
<dbReference type="InterPro" id="IPR036390">
    <property type="entry name" value="WH_DNA-bd_sf"/>
</dbReference>
<evidence type="ECO:0000313" key="2">
    <source>
        <dbReference type="EMBL" id="GAA4696902.1"/>
    </source>
</evidence>
<dbReference type="PANTHER" id="PTHR33164">
    <property type="entry name" value="TRANSCRIPTIONAL REGULATOR, MARR FAMILY"/>
    <property type="match status" value="1"/>
</dbReference>
<dbReference type="SMART" id="SM00347">
    <property type="entry name" value="HTH_MARR"/>
    <property type="match status" value="1"/>
</dbReference>
<dbReference type="EMBL" id="BAABKM010000002">
    <property type="protein sequence ID" value="GAA4696902.1"/>
    <property type="molecule type" value="Genomic_DNA"/>
</dbReference>
<dbReference type="RefSeq" id="WP_345520013.1">
    <property type="nucleotide sequence ID" value="NZ_BAABKM010000002.1"/>
</dbReference>
<dbReference type="InterPro" id="IPR036388">
    <property type="entry name" value="WH-like_DNA-bd_sf"/>
</dbReference>
<proteinExistence type="predicted"/>
<dbReference type="PANTHER" id="PTHR33164:SF99">
    <property type="entry name" value="MARR FAMILY REGULATORY PROTEIN"/>
    <property type="match status" value="1"/>
</dbReference>
<dbReference type="Pfam" id="PF12802">
    <property type="entry name" value="MarR_2"/>
    <property type="match status" value="1"/>
</dbReference>
<dbReference type="InterPro" id="IPR039422">
    <property type="entry name" value="MarR/SlyA-like"/>
</dbReference>
<evidence type="ECO:0000313" key="3">
    <source>
        <dbReference type="Proteomes" id="UP001499974"/>
    </source>
</evidence>
<dbReference type="Proteomes" id="UP001499974">
    <property type="component" value="Unassembled WGS sequence"/>
</dbReference>
<gene>
    <name evidence="2" type="ORF">GCM10023349_10760</name>
</gene>
<sequence>MPDRPASDDVPWLDDDQLPDWASLVGLVMTLPAALDAQLKRDSGLNSFEYHVLASLSEAPTGALPMSELATMAQGSRSRLSHAVSRLEGAGWVERHECNEAGRRTAAHLTAAGRRKLEEAAPGHVREARRLVVDVLTPEQLMALGDAARAVVRATDPEMSERLQRRIAARR</sequence>
<protein>
    <submittedName>
        <fullName evidence="2">MarR family transcriptional regulator</fullName>
    </submittedName>
</protein>
<reference evidence="3" key="1">
    <citation type="journal article" date="2019" name="Int. J. Syst. Evol. Microbiol.">
        <title>The Global Catalogue of Microorganisms (GCM) 10K type strain sequencing project: providing services to taxonomists for standard genome sequencing and annotation.</title>
        <authorList>
            <consortium name="The Broad Institute Genomics Platform"/>
            <consortium name="The Broad Institute Genome Sequencing Center for Infectious Disease"/>
            <person name="Wu L."/>
            <person name="Ma J."/>
        </authorList>
    </citation>
    <scope>NUCLEOTIDE SEQUENCE [LARGE SCALE GENOMIC DNA]</scope>
    <source>
        <strain evidence="3">JCM 18531</strain>
    </source>
</reference>